<evidence type="ECO:0008006" key="3">
    <source>
        <dbReference type="Google" id="ProtNLM"/>
    </source>
</evidence>
<dbReference type="RefSeq" id="WP_097788092.1">
    <property type="nucleotide sequence ID" value="NZ_BAAADT010000003.1"/>
</dbReference>
<accession>A0A291P3X9</accession>
<dbReference type="AlphaFoldDB" id="A0A291P3X9"/>
<reference evidence="1 2" key="1">
    <citation type="journal article" date="2017" name="Sci. Rep.">
        <title>Revealing the Saline Adaptation Strategies of the Halophilic Bacterium Halomonas beimenensis through High-throughput Omics and Transposon Mutagenesis Approaches.</title>
        <authorList>
            <person name="Chen Y.H."/>
            <person name="Lin S.S."/>
            <person name="Shyu Y.T."/>
        </authorList>
    </citation>
    <scope>NUCLEOTIDE SEQUENCE [LARGE SCALE GENOMIC DNA]</scope>
    <source>
        <strain evidence="1 2">NTU-111</strain>
    </source>
</reference>
<keyword evidence="2" id="KW-1185">Reference proteome</keyword>
<dbReference type="KEGG" id="hbe:BEI_0578"/>
<evidence type="ECO:0000313" key="1">
    <source>
        <dbReference type="EMBL" id="ATJ81565.1"/>
    </source>
</evidence>
<organism evidence="1 2">
    <name type="scientific">Halomonas beimenensis</name>
    <dbReference type="NCBI Taxonomy" id="475662"/>
    <lineage>
        <taxon>Bacteria</taxon>
        <taxon>Pseudomonadati</taxon>
        <taxon>Pseudomonadota</taxon>
        <taxon>Gammaproteobacteria</taxon>
        <taxon>Oceanospirillales</taxon>
        <taxon>Halomonadaceae</taxon>
        <taxon>Halomonas</taxon>
    </lineage>
</organism>
<dbReference type="OrthoDB" id="163862at2"/>
<proteinExistence type="predicted"/>
<evidence type="ECO:0000313" key="2">
    <source>
        <dbReference type="Proteomes" id="UP000219993"/>
    </source>
</evidence>
<name>A0A291P3X9_9GAMM</name>
<gene>
    <name evidence="1" type="ORF">BEI_0578</name>
</gene>
<sequence>MGTCDTCGNGYSDSFQVIKDGTEYTFDCFECAIHKLAPQCAACGVRIIGHGVQHGQALYCCGHCAHGAGASGIVDHD</sequence>
<dbReference type="Proteomes" id="UP000219993">
    <property type="component" value="Chromosome"/>
</dbReference>
<protein>
    <recommendedName>
        <fullName evidence="3">Metallothionein</fullName>
    </recommendedName>
</protein>
<dbReference type="EMBL" id="CP021435">
    <property type="protein sequence ID" value="ATJ81565.1"/>
    <property type="molecule type" value="Genomic_DNA"/>
</dbReference>